<sequence length="684" mass="74962">MTNRLANSTSPYLLQHAQNPVDWWEFGPEAFSEARTCDVPVLLSVGYAACHWCHVMAHESFEDPSVGEYINAHFVAIKVDREQRPDVDALYMSATQLLTQQGGWPMTVFLTPQGQAFHAGTYYPPRPMQGRPSFTQVLRAVDDAWTERREQVLQGAQSVTDALQRHPEAVASMLGTDRHSTGPVRIEALDPAGNIDEQESQLIGPWLDALEVARDSTHEGFGNGPKFPPSPMLESLLLVASRDSADSARAAELLTATLDAMVTGALHDHVGGGFFRYSVTPDWSLPHYEKMLYDNGQLLRVLAHTARYLVKRGTDPVRAARYRNAAQGIVTWLAREMITEQGAIAASLDADSDPVTPGGEREGAYYTFSHGDVGEPQPAVAGWGESGAVTGILDQNVREELWEQREQRTPPERDDKVVTAWNGMAIEALAEAAVLLDVPEWLETAEWAAEFVWTRHWEAETKTLARTSRQGTVDPHDGQLEDYVRAGLAFLAMYRATGLEQWYARSLELAQATVEKFMRGDTPMDSAEPDAVLVAAGATGQADPFDDVAASAQSCLARWLVLLGQPEIAGRSNDELVDLLVKPAQGLATRAATAAGGTLHAWLLRAEPPALLEVVHASDADWEKVQSSTGERRVTDVLVMGEEHAPYGVPEASSKEFAVWLCRNGQCELPVRSPEKVGDLLDRA</sequence>
<dbReference type="PANTHER" id="PTHR42899:SF1">
    <property type="entry name" value="SPERMATOGENESIS-ASSOCIATED PROTEIN 20"/>
    <property type="match status" value="1"/>
</dbReference>
<keyword evidence="3" id="KW-1185">Reference proteome</keyword>
<evidence type="ECO:0000313" key="3">
    <source>
        <dbReference type="Proteomes" id="UP001500166"/>
    </source>
</evidence>
<name>A0ABN2XU72_9MICC</name>
<dbReference type="Proteomes" id="UP001500166">
    <property type="component" value="Unassembled WGS sequence"/>
</dbReference>
<dbReference type="PIRSF" id="PIRSF006402">
    <property type="entry name" value="UCP006402_thioredoxin"/>
    <property type="match status" value="1"/>
</dbReference>
<dbReference type="InterPro" id="IPR036249">
    <property type="entry name" value="Thioredoxin-like_sf"/>
</dbReference>
<reference evidence="2 3" key="1">
    <citation type="journal article" date="2019" name="Int. J. Syst. Evol. Microbiol.">
        <title>The Global Catalogue of Microorganisms (GCM) 10K type strain sequencing project: providing services to taxonomists for standard genome sequencing and annotation.</title>
        <authorList>
            <consortium name="The Broad Institute Genomics Platform"/>
            <consortium name="The Broad Institute Genome Sequencing Center for Infectious Disease"/>
            <person name="Wu L."/>
            <person name="Ma J."/>
        </authorList>
    </citation>
    <scope>NUCLEOTIDE SEQUENCE [LARGE SCALE GENOMIC DNA]</scope>
    <source>
        <strain evidence="2 3">JCM 15914</strain>
    </source>
</reference>
<dbReference type="EMBL" id="BAAAQA010000017">
    <property type="protein sequence ID" value="GAA2117931.1"/>
    <property type="molecule type" value="Genomic_DNA"/>
</dbReference>
<dbReference type="InterPro" id="IPR024705">
    <property type="entry name" value="Ssp411"/>
</dbReference>
<evidence type="ECO:0000313" key="2">
    <source>
        <dbReference type="EMBL" id="GAA2117931.1"/>
    </source>
</evidence>
<dbReference type="Pfam" id="PF03190">
    <property type="entry name" value="Thioredox_DsbH"/>
    <property type="match status" value="1"/>
</dbReference>
<dbReference type="RefSeq" id="WP_344224650.1">
    <property type="nucleotide sequence ID" value="NZ_BAAAQA010000017.1"/>
</dbReference>
<proteinExistence type="predicted"/>
<accession>A0ABN2XU72</accession>
<protein>
    <submittedName>
        <fullName evidence="2">Thioredoxin domain-containing protein</fullName>
    </submittedName>
</protein>
<feature type="domain" description="Spermatogenesis-associated protein 20-like TRX" evidence="1">
    <location>
        <begin position="2"/>
        <end position="164"/>
    </location>
</feature>
<dbReference type="Gene3D" id="3.40.30.10">
    <property type="entry name" value="Glutaredoxin"/>
    <property type="match status" value="1"/>
</dbReference>
<organism evidence="2 3">
    <name type="scientific">Kocuria atrinae</name>
    <dbReference type="NCBI Taxonomy" id="592377"/>
    <lineage>
        <taxon>Bacteria</taxon>
        <taxon>Bacillati</taxon>
        <taxon>Actinomycetota</taxon>
        <taxon>Actinomycetes</taxon>
        <taxon>Micrococcales</taxon>
        <taxon>Micrococcaceae</taxon>
        <taxon>Kocuria</taxon>
    </lineage>
</organism>
<evidence type="ECO:0000259" key="1">
    <source>
        <dbReference type="Pfam" id="PF03190"/>
    </source>
</evidence>
<comment type="caution">
    <text evidence="2">The sequence shown here is derived from an EMBL/GenBank/DDBJ whole genome shotgun (WGS) entry which is preliminary data.</text>
</comment>
<dbReference type="InterPro" id="IPR004879">
    <property type="entry name" value="Ssp411-like_TRX"/>
</dbReference>
<dbReference type="CDD" id="cd02955">
    <property type="entry name" value="SSP411"/>
    <property type="match status" value="1"/>
</dbReference>
<dbReference type="PANTHER" id="PTHR42899">
    <property type="entry name" value="SPERMATOGENESIS-ASSOCIATED PROTEIN 20"/>
    <property type="match status" value="1"/>
</dbReference>
<dbReference type="InterPro" id="IPR008928">
    <property type="entry name" value="6-hairpin_glycosidase_sf"/>
</dbReference>
<dbReference type="SUPFAM" id="SSF48208">
    <property type="entry name" value="Six-hairpin glycosidases"/>
    <property type="match status" value="1"/>
</dbReference>
<gene>
    <name evidence="2" type="ORF">GCM10009824_17690</name>
</gene>
<dbReference type="SUPFAM" id="SSF52833">
    <property type="entry name" value="Thioredoxin-like"/>
    <property type="match status" value="1"/>
</dbReference>